<protein>
    <submittedName>
        <fullName evidence="3">PE-PGRS family protein</fullName>
    </submittedName>
</protein>
<sequence>MSAADGGAAALLVAGLSTGNEVMYEDDLTDNTIPDIQ</sequence>
<evidence type="ECO:0000313" key="2">
    <source>
        <dbReference type="Proteomes" id="UP000271098"/>
    </source>
</evidence>
<dbReference type="WBParaSite" id="GPUH_0001843301-mRNA-1">
    <property type="protein sequence ID" value="GPUH_0001843301-mRNA-1"/>
    <property type="gene ID" value="GPUH_0001843301"/>
</dbReference>
<gene>
    <name evidence="1" type="ORF">GPUH_LOCUS18408</name>
</gene>
<evidence type="ECO:0000313" key="3">
    <source>
        <dbReference type="WBParaSite" id="GPUH_0001843301-mRNA-1"/>
    </source>
</evidence>
<accession>A0A183EBR7</accession>
<reference evidence="3" key="1">
    <citation type="submission" date="2016-06" db="UniProtKB">
        <authorList>
            <consortium name="WormBaseParasite"/>
        </authorList>
    </citation>
    <scope>IDENTIFICATION</scope>
</reference>
<evidence type="ECO:0000313" key="1">
    <source>
        <dbReference type="EMBL" id="VDN31673.1"/>
    </source>
</evidence>
<keyword evidence="2" id="KW-1185">Reference proteome</keyword>
<dbReference type="AlphaFoldDB" id="A0A183EBR7"/>
<name>A0A183EBR7_9BILA</name>
<organism evidence="3">
    <name type="scientific">Gongylonema pulchrum</name>
    <dbReference type="NCBI Taxonomy" id="637853"/>
    <lineage>
        <taxon>Eukaryota</taxon>
        <taxon>Metazoa</taxon>
        <taxon>Ecdysozoa</taxon>
        <taxon>Nematoda</taxon>
        <taxon>Chromadorea</taxon>
        <taxon>Rhabditida</taxon>
        <taxon>Spirurina</taxon>
        <taxon>Spiruromorpha</taxon>
        <taxon>Spiruroidea</taxon>
        <taxon>Gongylonematidae</taxon>
        <taxon>Gongylonema</taxon>
    </lineage>
</organism>
<dbReference type="EMBL" id="UYRT01086710">
    <property type="protein sequence ID" value="VDN31673.1"/>
    <property type="molecule type" value="Genomic_DNA"/>
</dbReference>
<reference evidence="1 2" key="2">
    <citation type="submission" date="2018-11" db="EMBL/GenBank/DDBJ databases">
        <authorList>
            <consortium name="Pathogen Informatics"/>
        </authorList>
    </citation>
    <scope>NUCLEOTIDE SEQUENCE [LARGE SCALE GENOMIC DNA]</scope>
</reference>
<proteinExistence type="predicted"/>
<dbReference type="Proteomes" id="UP000271098">
    <property type="component" value="Unassembled WGS sequence"/>
</dbReference>